<keyword evidence="1" id="KW-0472">Membrane</keyword>
<gene>
    <name evidence="2" type="ORF">UFOPK1788_00922</name>
</gene>
<dbReference type="EMBL" id="CAEZUE010000131">
    <property type="protein sequence ID" value="CAB4598215.1"/>
    <property type="molecule type" value="Genomic_DNA"/>
</dbReference>
<evidence type="ECO:0000313" key="2">
    <source>
        <dbReference type="EMBL" id="CAB4598215.1"/>
    </source>
</evidence>
<name>A0A6J6GH05_9ZZZZ</name>
<feature type="transmembrane region" description="Helical" evidence="1">
    <location>
        <begin position="71"/>
        <end position="89"/>
    </location>
</feature>
<organism evidence="2">
    <name type="scientific">freshwater metagenome</name>
    <dbReference type="NCBI Taxonomy" id="449393"/>
    <lineage>
        <taxon>unclassified sequences</taxon>
        <taxon>metagenomes</taxon>
        <taxon>ecological metagenomes</taxon>
    </lineage>
</organism>
<accession>A0A6J6GH05</accession>
<evidence type="ECO:0000256" key="1">
    <source>
        <dbReference type="SAM" id="Phobius"/>
    </source>
</evidence>
<dbReference type="AlphaFoldDB" id="A0A6J6GH05"/>
<protein>
    <submittedName>
        <fullName evidence="2">Unannotated protein</fullName>
    </submittedName>
</protein>
<reference evidence="2" key="1">
    <citation type="submission" date="2020-05" db="EMBL/GenBank/DDBJ databases">
        <authorList>
            <person name="Chiriac C."/>
            <person name="Salcher M."/>
            <person name="Ghai R."/>
            <person name="Kavagutti S V."/>
        </authorList>
    </citation>
    <scope>NUCLEOTIDE SEQUENCE</scope>
</reference>
<keyword evidence="1" id="KW-0812">Transmembrane</keyword>
<keyword evidence="1" id="KW-1133">Transmembrane helix</keyword>
<proteinExistence type="predicted"/>
<sequence length="95" mass="10017">MCVYENTCPMCNEPEAVGGGVSIAKTLLLPVSIARARSNEYVPSASHTSPQVASSPSRAGLSGISRVMTNSFTIGGSGYGCLTLVFIIYQPRSFR</sequence>